<accession>A0A444U389</accession>
<sequence>MSEKRKRVDLPLAQKSELLKELASPVVSQAAVAKKFGMSTSQVSRLVNGKDETLKQFENNVNSNQKRQRAGKDE</sequence>
<feature type="compositionally biased region" description="Polar residues" evidence="1">
    <location>
        <begin position="56"/>
        <end position="65"/>
    </location>
</feature>
<evidence type="ECO:0000313" key="4">
    <source>
        <dbReference type="Proteomes" id="UP000289886"/>
    </source>
</evidence>
<dbReference type="Gene3D" id="1.10.10.60">
    <property type="entry name" value="Homeodomain-like"/>
    <property type="match status" value="1"/>
</dbReference>
<protein>
    <recommendedName>
        <fullName evidence="2">HTH psq-type domain-containing protein</fullName>
    </recommendedName>
</protein>
<dbReference type="InterPro" id="IPR009057">
    <property type="entry name" value="Homeodomain-like_sf"/>
</dbReference>
<evidence type="ECO:0000256" key="1">
    <source>
        <dbReference type="SAM" id="MobiDB-lite"/>
    </source>
</evidence>
<evidence type="ECO:0000259" key="2">
    <source>
        <dbReference type="Pfam" id="PF04218"/>
    </source>
</evidence>
<reference evidence="3 4" key="1">
    <citation type="submission" date="2019-01" db="EMBL/GenBank/DDBJ databases">
        <title>Draft Genome and Complete Hox-Cluster Characterization of the Sterlet Sturgeon (Acipenser ruthenus).</title>
        <authorList>
            <person name="Wei Q."/>
        </authorList>
    </citation>
    <scope>NUCLEOTIDE SEQUENCE [LARGE SCALE GENOMIC DNA]</scope>
    <source>
        <strain evidence="3">WHYD16114868_AA</strain>
        <tissue evidence="3">Blood</tissue>
    </source>
</reference>
<feature type="region of interest" description="Disordered" evidence="1">
    <location>
        <begin position="54"/>
        <end position="74"/>
    </location>
</feature>
<dbReference type="Proteomes" id="UP000289886">
    <property type="component" value="Unassembled WGS sequence"/>
</dbReference>
<evidence type="ECO:0000313" key="3">
    <source>
        <dbReference type="EMBL" id="RXM29615.1"/>
    </source>
</evidence>
<organism evidence="3 4">
    <name type="scientific">Acipenser ruthenus</name>
    <name type="common">Sterlet sturgeon</name>
    <dbReference type="NCBI Taxonomy" id="7906"/>
    <lineage>
        <taxon>Eukaryota</taxon>
        <taxon>Metazoa</taxon>
        <taxon>Chordata</taxon>
        <taxon>Craniata</taxon>
        <taxon>Vertebrata</taxon>
        <taxon>Euteleostomi</taxon>
        <taxon>Actinopterygii</taxon>
        <taxon>Chondrostei</taxon>
        <taxon>Acipenseriformes</taxon>
        <taxon>Acipenseridae</taxon>
        <taxon>Acipenser</taxon>
    </lineage>
</organism>
<feature type="domain" description="HTH psq-type" evidence="2">
    <location>
        <begin position="4"/>
        <end position="57"/>
    </location>
</feature>
<comment type="caution">
    <text evidence="3">The sequence shown here is derived from an EMBL/GenBank/DDBJ whole genome shotgun (WGS) entry which is preliminary data.</text>
</comment>
<dbReference type="AlphaFoldDB" id="A0A444U389"/>
<keyword evidence="4" id="KW-1185">Reference proteome</keyword>
<dbReference type="SUPFAM" id="SSF46689">
    <property type="entry name" value="Homeodomain-like"/>
    <property type="match status" value="1"/>
</dbReference>
<dbReference type="GO" id="GO:0003677">
    <property type="term" value="F:DNA binding"/>
    <property type="evidence" value="ECO:0007669"/>
    <property type="project" value="InterPro"/>
</dbReference>
<dbReference type="InterPro" id="IPR007889">
    <property type="entry name" value="HTH_Psq"/>
</dbReference>
<gene>
    <name evidence="3" type="ORF">EOD39_2230</name>
</gene>
<dbReference type="EMBL" id="SCEB01215425">
    <property type="protein sequence ID" value="RXM29615.1"/>
    <property type="molecule type" value="Genomic_DNA"/>
</dbReference>
<dbReference type="Pfam" id="PF04218">
    <property type="entry name" value="CENP-B_N"/>
    <property type="match status" value="1"/>
</dbReference>
<proteinExistence type="predicted"/>
<name>A0A444U389_ACIRT</name>